<evidence type="ECO:0000256" key="1">
    <source>
        <dbReference type="ARBA" id="ARBA00001946"/>
    </source>
</evidence>
<keyword evidence="10 19" id="KW-0812">Transmembrane</keyword>
<dbReference type="PANTHER" id="PTHR34148">
    <property type="entry name" value="ADENOSYLCOBINAMIDE-GDP RIBAZOLETRANSFERASE"/>
    <property type="match status" value="1"/>
</dbReference>
<dbReference type="NCBIfam" id="TIGR00317">
    <property type="entry name" value="cobS"/>
    <property type="match status" value="1"/>
</dbReference>
<comment type="similarity">
    <text evidence="4 19">Belongs to the CobS family.</text>
</comment>
<evidence type="ECO:0000256" key="3">
    <source>
        <dbReference type="ARBA" id="ARBA00004663"/>
    </source>
</evidence>
<dbReference type="EMBL" id="QGMY01000008">
    <property type="protein sequence ID" value="PWR71514.1"/>
    <property type="molecule type" value="Genomic_DNA"/>
</dbReference>
<dbReference type="Pfam" id="PF02654">
    <property type="entry name" value="CobS"/>
    <property type="match status" value="1"/>
</dbReference>
<keyword evidence="13 19" id="KW-0472">Membrane</keyword>
<reference evidence="20 21" key="1">
    <citation type="submission" date="2018-05" db="EMBL/GenBank/DDBJ databases">
        <title>Draft genome of Methanospirillum lacunae Ki8-1.</title>
        <authorList>
            <person name="Dueholm M.S."/>
            <person name="Nielsen P.H."/>
            <person name="Bakmann L.F."/>
            <person name="Otzen D.E."/>
        </authorList>
    </citation>
    <scope>NUCLEOTIDE SEQUENCE [LARGE SCALE GENOMIC DNA]</scope>
    <source>
        <strain evidence="20 21">Ki8-1</strain>
    </source>
</reference>
<evidence type="ECO:0000256" key="17">
    <source>
        <dbReference type="ARBA" id="ARBA00048623"/>
    </source>
</evidence>
<comment type="subcellular location">
    <subcellularLocation>
        <location evidence="2 19">Cell membrane</location>
        <topology evidence="2 19">Multi-pass membrane protein</topology>
    </subcellularLocation>
</comment>
<comment type="cofactor">
    <cofactor evidence="1 19">
        <name>Mg(2+)</name>
        <dbReference type="ChEBI" id="CHEBI:18420"/>
    </cofactor>
</comment>
<comment type="catalytic activity">
    <reaction evidence="17 19">
        <text>alpha-ribazole + adenosylcob(III)inamide-GDP = adenosylcob(III)alamin + GMP + H(+)</text>
        <dbReference type="Rhea" id="RHEA:16049"/>
        <dbReference type="ChEBI" id="CHEBI:10329"/>
        <dbReference type="ChEBI" id="CHEBI:15378"/>
        <dbReference type="ChEBI" id="CHEBI:18408"/>
        <dbReference type="ChEBI" id="CHEBI:58115"/>
        <dbReference type="ChEBI" id="CHEBI:60487"/>
        <dbReference type="EC" id="2.7.8.26"/>
    </reaction>
</comment>
<keyword evidence="21" id="KW-1185">Reference proteome</keyword>
<evidence type="ECO:0000256" key="5">
    <source>
        <dbReference type="ARBA" id="ARBA00013200"/>
    </source>
</evidence>
<feature type="transmembrane region" description="Helical" evidence="19">
    <location>
        <begin position="130"/>
        <end position="151"/>
    </location>
</feature>
<dbReference type="GO" id="GO:0005886">
    <property type="term" value="C:plasma membrane"/>
    <property type="evidence" value="ECO:0007669"/>
    <property type="project" value="UniProtKB-SubCell"/>
</dbReference>
<name>A0A2V2MTJ2_9EURY</name>
<feature type="transmembrane region" description="Helical" evidence="19">
    <location>
        <begin position="32"/>
        <end position="53"/>
    </location>
</feature>
<keyword evidence="12 19" id="KW-1133">Transmembrane helix</keyword>
<evidence type="ECO:0000256" key="13">
    <source>
        <dbReference type="ARBA" id="ARBA00023136"/>
    </source>
</evidence>
<feature type="transmembrane region" description="Helical" evidence="19">
    <location>
        <begin position="104"/>
        <end position="124"/>
    </location>
</feature>
<evidence type="ECO:0000256" key="2">
    <source>
        <dbReference type="ARBA" id="ARBA00004651"/>
    </source>
</evidence>
<keyword evidence="9 19" id="KW-0808">Transferase</keyword>
<dbReference type="AlphaFoldDB" id="A0A2V2MTJ2"/>
<dbReference type="EC" id="2.7.8.26" evidence="5 19"/>
<protein>
    <recommendedName>
        <fullName evidence="6 19">Adenosylcobinamide-GDP ribazoletransferase</fullName>
        <ecNumber evidence="5 19">2.7.8.26</ecNumber>
    </recommendedName>
    <alternativeName>
        <fullName evidence="16 19">Cobalamin synthase</fullName>
    </alternativeName>
    <alternativeName>
        <fullName evidence="15 19">Cobalamin-5'-phosphate synthase</fullName>
    </alternativeName>
</protein>
<evidence type="ECO:0000256" key="7">
    <source>
        <dbReference type="ARBA" id="ARBA00022475"/>
    </source>
</evidence>
<dbReference type="InterPro" id="IPR003805">
    <property type="entry name" value="CobS"/>
</dbReference>
<dbReference type="Proteomes" id="UP000245657">
    <property type="component" value="Unassembled WGS sequence"/>
</dbReference>
<evidence type="ECO:0000256" key="14">
    <source>
        <dbReference type="ARBA" id="ARBA00025228"/>
    </source>
</evidence>
<dbReference type="PANTHER" id="PTHR34148:SF1">
    <property type="entry name" value="ADENOSYLCOBINAMIDE-GDP RIBAZOLETRANSFERASE"/>
    <property type="match status" value="1"/>
</dbReference>
<keyword evidence="8 19" id="KW-0169">Cobalamin biosynthesis</keyword>
<gene>
    <name evidence="19 20" type="primary">cobS</name>
    <name evidence="20" type="ORF">DK846_11680</name>
</gene>
<dbReference type="GO" id="GO:0009236">
    <property type="term" value="P:cobalamin biosynthetic process"/>
    <property type="evidence" value="ECO:0007669"/>
    <property type="project" value="UniProtKB-UniRule"/>
</dbReference>
<evidence type="ECO:0000256" key="19">
    <source>
        <dbReference type="HAMAP-Rule" id="MF_00719"/>
    </source>
</evidence>
<evidence type="ECO:0000256" key="15">
    <source>
        <dbReference type="ARBA" id="ARBA00032605"/>
    </source>
</evidence>
<evidence type="ECO:0000313" key="21">
    <source>
        <dbReference type="Proteomes" id="UP000245657"/>
    </source>
</evidence>
<dbReference type="GO" id="GO:0008818">
    <property type="term" value="F:cobalamin 5'-phosphate synthase activity"/>
    <property type="evidence" value="ECO:0007669"/>
    <property type="project" value="UniProtKB-UniRule"/>
</dbReference>
<dbReference type="GO" id="GO:0051073">
    <property type="term" value="F:adenosylcobinamide-GDP ribazoletransferase activity"/>
    <property type="evidence" value="ECO:0007669"/>
    <property type="project" value="UniProtKB-UniRule"/>
</dbReference>
<evidence type="ECO:0000256" key="8">
    <source>
        <dbReference type="ARBA" id="ARBA00022573"/>
    </source>
</evidence>
<feature type="transmembrane region" description="Helical" evidence="19">
    <location>
        <begin position="231"/>
        <end position="252"/>
    </location>
</feature>
<feature type="transmembrane region" description="Helical" evidence="19">
    <location>
        <begin position="163"/>
        <end position="183"/>
    </location>
</feature>
<comment type="caution">
    <text evidence="20">The sequence shown here is derived from an EMBL/GenBank/DDBJ whole genome shotgun (WGS) entry which is preliminary data.</text>
</comment>
<feature type="transmembrane region" description="Helical" evidence="19">
    <location>
        <begin position="59"/>
        <end position="83"/>
    </location>
</feature>
<feature type="transmembrane region" description="Helical" evidence="19">
    <location>
        <begin position="189"/>
        <end position="210"/>
    </location>
</feature>
<accession>A0A2V2MTJ2</accession>
<dbReference type="UniPathway" id="UPA00148">
    <property type="reaction ID" value="UER00238"/>
</dbReference>
<evidence type="ECO:0000256" key="10">
    <source>
        <dbReference type="ARBA" id="ARBA00022692"/>
    </source>
</evidence>
<evidence type="ECO:0000256" key="11">
    <source>
        <dbReference type="ARBA" id="ARBA00022842"/>
    </source>
</evidence>
<evidence type="ECO:0000256" key="12">
    <source>
        <dbReference type="ARBA" id="ARBA00022989"/>
    </source>
</evidence>
<keyword evidence="7 19" id="KW-1003">Cell membrane</keyword>
<dbReference type="OrthoDB" id="11748at2157"/>
<evidence type="ECO:0000256" key="4">
    <source>
        <dbReference type="ARBA" id="ARBA00010561"/>
    </source>
</evidence>
<evidence type="ECO:0000256" key="9">
    <source>
        <dbReference type="ARBA" id="ARBA00022679"/>
    </source>
</evidence>
<proteinExistence type="inferred from homology"/>
<evidence type="ECO:0000256" key="16">
    <source>
        <dbReference type="ARBA" id="ARBA00032853"/>
    </source>
</evidence>
<organism evidence="20 21">
    <name type="scientific">Methanospirillum lacunae</name>
    <dbReference type="NCBI Taxonomy" id="668570"/>
    <lineage>
        <taxon>Archaea</taxon>
        <taxon>Methanobacteriati</taxon>
        <taxon>Methanobacteriota</taxon>
        <taxon>Stenosarchaea group</taxon>
        <taxon>Methanomicrobia</taxon>
        <taxon>Methanomicrobiales</taxon>
        <taxon>Methanospirillaceae</taxon>
        <taxon>Methanospirillum</taxon>
    </lineage>
</organism>
<dbReference type="RefSeq" id="WP_109969132.1">
    <property type="nucleotide sequence ID" value="NZ_CP176093.1"/>
</dbReference>
<comment type="function">
    <text evidence="14 19">Joins adenosylcobinamide-GDP and alpha-ribazole to generate adenosylcobalamin (Ado-cobalamin). Also synthesizes adenosylcobalamin 5'-phosphate from adenosylcobinamide-GDP and alpha-ribazole 5'-phosphate.</text>
</comment>
<dbReference type="GeneID" id="97550338"/>
<evidence type="ECO:0000256" key="6">
    <source>
        <dbReference type="ARBA" id="ARBA00015850"/>
    </source>
</evidence>
<comment type="catalytic activity">
    <reaction evidence="18 19">
        <text>alpha-ribazole 5'-phosphate + adenosylcob(III)inamide-GDP = adenosylcob(III)alamin 5'-phosphate + GMP + H(+)</text>
        <dbReference type="Rhea" id="RHEA:23560"/>
        <dbReference type="ChEBI" id="CHEBI:15378"/>
        <dbReference type="ChEBI" id="CHEBI:57918"/>
        <dbReference type="ChEBI" id="CHEBI:58115"/>
        <dbReference type="ChEBI" id="CHEBI:60487"/>
        <dbReference type="ChEBI" id="CHEBI:60493"/>
        <dbReference type="EC" id="2.7.8.26"/>
    </reaction>
</comment>
<sequence>MNLLHPFIALLQFTTVLPLGKMAPFESFSRNVWIYPLAGYVTGGIAGAVLFILSAPPLVSAGVGLAVLLLITGCNHLDGLLDFGDGLMAHGSREIRIRALTDRTIGTGGIALGLMVTLLSWGSLASIHQAYIAILLAEVGGKFGMAVMTIFGRPFHDGLHAMLHKYTSPWFAILSTFLLLPLLLLPVSIISIGLAFTVMVAIPAALIILANRIFGGVNGDVTGAAGEITRAGVLVIFACSAVVPAPSVLGFLF</sequence>
<dbReference type="HAMAP" id="MF_00719">
    <property type="entry name" value="CobS"/>
    <property type="match status" value="1"/>
</dbReference>
<comment type="pathway">
    <text evidence="3 19">Cofactor biosynthesis; adenosylcobalamin biosynthesis; adenosylcobalamin from cob(II)yrinate a,c-diamide: step 7/7.</text>
</comment>
<keyword evidence="11 19" id="KW-0460">Magnesium</keyword>
<evidence type="ECO:0000256" key="18">
    <source>
        <dbReference type="ARBA" id="ARBA00049504"/>
    </source>
</evidence>
<evidence type="ECO:0000313" key="20">
    <source>
        <dbReference type="EMBL" id="PWR71514.1"/>
    </source>
</evidence>